<evidence type="ECO:0000256" key="2">
    <source>
        <dbReference type="ARBA" id="ARBA00022692"/>
    </source>
</evidence>
<feature type="transmembrane region" description="Helical" evidence="6">
    <location>
        <begin position="131"/>
        <end position="155"/>
    </location>
</feature>
<keyword evidence="10" id="KW-1185">Reference proteome</keyword>
<protein>
    <submittedName>
        <fullName evidence="8">DUF887 family protein</fullName>
    </submittedName>
</protein>
<evidence type="ECO:0000256" key="4">
    <source>
        <dbReference type="ARBA" id="ARBA00023136"/>
    </source>
</evidence>
<accession>B6JZ86</accession>
<evidence type="ECO:0000313" key="10">
    <source>
        <dbReference type="Proteomes" id="UP000001744"/>
    </source>
</evidence>
<dbReference type="HOGENOM" id="CLU_034597_0_1_1"/>
<proteinExistence type="predicted"/>
<comment type="subcellular location">
    <subcellularLocation>
        <location evidence="1">Membrane</location>
        <topology evidence="1">Multi-pass membrane protein</topology>
    </subcellularLocation>
</comment>
<dbReference type="GO" id="GO:0055088">
    <property type="term" value="P:lipid homeostasis"/>
    <property type="evidence" value="ECO:0000318"/>
    <property type="project" value="GO_Central"/>
</dbReference>
<evidence type="ECO:0000259" key="7">
    <source>
        <dbReference type="PROSITE" id="PS50922"/>
    </source>
</evidence>
<gene>
    <name evidence="9" type="primary">tlc4</name>
    <name evidence="8" type="ORF">SJAG_01912</name>
</gene>
<evidence type="ECO:0000313" key="8">
    <source>
        <dbReference type="EMBL" id="EEB06854.1"/>
    </source>
</evidence>
<dbReference type="STRING" id="402676.B6JZ86"/>
<dbReference type="OrthoDB" id="10266980at2759"/>
<feature type="transmembrane region" description="Helical" evidence="6">
    <location>
        <begin position="193"/>
        <end position="213"/>
    </location>
</feature>
<dbReference type="Proteomes" id="UP000001744">
    <property type="component" value="Unassembled WGS sequence"/>
</dbReference>
<evidence type="ECO:0000256" key="1">
    <source>
        <dbReference type="ARBA" id="ARBA00004141"/>
    </source>
</evidence>
<feature type="transmembrane region" description="Helical" evidence="6">
    <location>
        <begin position="161"/>
        <end position="181"/>
    </location>
</feature>
<dbReference type="PROSITE" id="PS50922">
    <property type="entry name" value="TLC"/>
    <property type="match status" value="1"/>
</dbReference>
<keyword evidence="4 5" id="KW-0472">Membrane</keyword>
<evidence type="ECO:0000313" key="9">
    <source>
        <dbReference type="JaponicusDB" id="SJAG_01912"/>
    </source>
</evidence>
<feature type="transmembrane region" description="Helical" evidence="6">
    <location>
        <begin position="233"/>
        <end position="253"/>
    </location>
</feature>
<dbReference type="GO" id="GO:0005783">
    <property type="term" value="C:endoplasmic reticulum"/>
    <property type="evidence" value="ECO:0000318"/>
    <property type="project" value="GO_Central"/>
</dbReference>
<evidence type="ECO:0000256" key="5">
    <source>
        <dbReference type="PROSITE-ProRule" id="PRU00205"/>
    </source>
</evidence>
<dbReference type="PANTHER" id="PTHR13439:SF0">
    <property type="entry name" value="TOPOISOMERASE I DAMAGE AFFECTED PROTEIN 4"/>
    <property type="match status" value="1"/>
</dbReference>
<dbReference type="VEuPathDB" id="FungiDB:SJAG_01912"/>
<evidence type="ECO:0000256" key="3">
    <source>
        <dbReference type="ARBA" id="ARBA00022989"/>
    </source>
</evidence>
<feature type="transmembrane region" description="Helical" evidence="6">
    <location>
        <begin position="35"/>
        <end position="54"/>
    </location>
</feature>
<feature type="transmembrane region" description="Helical" evidence="6">
    <location>
        <begin position="74"/>
        <end position="94"/>
    </location>
</feature>
<keyword evidence="3 6" id="KW-1133">Transmembrane helix</keyword>
<keyword evidence="2 5" id="KW-0812">Transmembrane</keyword>
<dbReference type="InterPro" id="IPR050846">
    <property type="entry name" value="TLCD"/>
</dbReference>
<dbReference type="OMA" id="MPVYYSH"/>
<feature type="domain" description="TLC" evidence="7">
    <location>
        <begin position="67"/>
        <end position="264"/>
    </location>
</feature>
<dbReference type="GO" id="GO:0016020">
    <property type="term" value="C:membrane"/>
    <property type="evidence" value="ECO:0007669"/>
    <property type="project" value="UniProtKB-SubCell"/>
</dbReference>
<evidence type="ECO:0000256" key="6">
    <source>
        <dbReference type="SAM" id="Phobius"/>
    </source>
</evidence>
<dbReference type="Pfam" id="PF03798">
    <property type="entry name" value="TRAM_LAG1_CLN8"/>
    <property type="match status" value="1"/>
</dbReference>
<dbReference type="GeneID" id="7048091"/>
<dbReference type="eggNOG" id="KOG4561">
    <property type="taxonomic scope" value="Eukaryota"/>
</dbReference>
<dbReference type="SMART" id="SM00724">
    <property type="entry name" value="TLC"/>
    <property type="match status" value="1"/>
</dbReference>
<dbReference type="AlphaFoldDB" id="B6JZ86"/>
<organism evidence="8 10">
    <name type="scientific">Schizosaccharomyces japonicus (strain yFS275 / FY16936)</name>
    <name type="common">Fission yeast</name>
    <dbReference type="NCBI Taxonomy" id="402676"/>
    <lineage>
        <taxon>Eukaryota</taxon>
        <taxon>Fungi</taxon>
        <taxon>Dikarya</taxon>
        <taxon>Ascomycota</taxon>
        <taxon>Taphrinomycotina</taxon>
        <taxon>Schizosaccharomycetes</taxon>
        <taxon>Schizosaccharomycetales</taxon>
        <taxon>Schizosaccharomycetaceae</taxon>
        <taxon>Schizosaccharomyces</taxon>
    </lineage>
</organism>
<reference evidence="8 10" key="1">
    <citation type="journal article" date="2011" name="Science">
        <title>Comparative functional genomics of the fission yeasts.</title>
        <authorList>
            <person name="Rhind N."/>
            <person name="Chen Z."/>
            <person name="Yassour M."/>
            <person name="Thompson D.A."/>
            <person name="Haas B.J."/>
            <person name="Habib N."/>
            <person name="Wapinski I."/>
            <person name="Roy S."/>
            <person name="Lin M.F."/>
            <person name="Heiman D.I."/>
            <person name="Young S.K."/>
            <person name="Furuya K."/>
            <person name="Guo Y."/>
            <person name="Pidoux A."/>
            <person name="Chen H.M."/>
            <person name="Robbertse B."/>
            <person name="Goldberg J.M."/>
            <person name="Aoki K."/>
            <person name="Bayne E.H."/>
            <person name="Berlin A.M."/>
            <person name="Desjardins C.A."/>
            <person name="Dobbs E."/>
            <person name="Dukaj L."/>
            <person name="Fan L."/>
            <person name="FitzGerald M.G."/>
            <person name="French C."/>
            <person name="Gujja S."/>
            <person name="Hansen K."/>
            <person name="Keifenheim D."/>
            <person name="Levin J.Z."/>
            <person name="Mosher R.A."/>
            <person name="Mueller C.A."/>
            <person name="Pfiffner J."/>
            <person name="Priest M."/>
            <person name="Russ C."/>
            <person name="Smialowska A."/>
            <person name="Swoboda P."/>
            <person name="Sykes S.M."/>
            <person name="Vaughn M."/>
            <person name="Vengrova S."/>
            <person name="Yoder R."/>
            <person name="Zeng Q."/>
            <person name="Allshire R."/>
            <person name="Baulcombe D."/>
            <person name="Birren B.W."/>
            <person name="Brown W."/>
            <person name="Ekwall K."/>
            <person name="Kellis M."/>
            <person name="Leatherwood J."/>
            <person name="Levin H."/>
            <person name="Margalit H."/>
            <person name="Martienssen R."/>
            <person name="Nieduszynski C.A."/>
            <person name="Spatafora J.W."/>
            <person name="Friedman N."/>
            <person name="Dalgaard J.Z."/>
            <person name="Baumann P."/>
            <person name="Niki H."/>
            <person name="Regev A."/>
            <person name="Nusbaum C."/>
        </authorList>
    </citation>
    <scope>NUCLEOTIDE SEQUENCE [LARGE SCALE GENOMIC DNA]</scope>
    <source>
        <strain evidence="10">yFS275 / FY16936</strain>
    </source>
</reference>
<dbReference type="RefSeq" id="XP_002173147.1">
    <property type="nucleotide sequence ID" value="XM_002173111.2"/>
</dbReference>
<dbReference type="PANTHER" id="PTHR13439">
    <property type="entry name" value="CT120 PROTEIN"/>
    <property type="match status" value="1"/>
</dbReference>
<name>B6JZ86_SCHJY</name>
<sequence>MSGGLFPRAPEAFEAFFEPLFAKLHLSKLARHTHVFIGAALVYQLVMMLSPRISSRLSKHYPSLPLKTRINWDIHFVSTVQSIFLCVVGSLMFVDRRSWSDKIFGYSEFTADVIATAGGYFLWDLLTSIRYVYLTGPGFVVHALAALFVVCFSYRPFLMYFAPTFLSWELSTPFLNVHYFLDKTDRTGSKLQLINGLMLVLTFFLVRIVYGWYSAYDTTLEVIRRVKSTPYILGVFFLIANMSLNFLNLYWLYKMIDAIKRRVDGEKKPKKA</sequence>
<dbReference type="EMBL" id="KE651168">
    <property type="protein sequence ID" value="EEB06854.1"/>
    <property type="molecule type" value="Genomic_DNA"/>
</dbReference>
<dbReference type="InterPro" id="IPR006634">
    <property type="entry name" value="TLC-dom"/>
</dbReference>
<dbReference type="JaponicusDB" id="SJAG_01912">
    <property type="gene designation" value="tlc4"/>
</dbReference>